<keyword evidence="3" id="KW-0489">Methyltransferase</keyword>
<dbReference type="PANTHER" id="PTHR43861:SF3">
    <property type="entry name" value="PUTATIVE (AFU_ORTHOLOGUE AFUA_2G14390)-RELATED"/>
    <property type="match status" value="1"/>
</dbReference>
<name>B8J674_ANAD2</name>
<protein>
    <submittedName>
        <fullName evidence="3">Methyltransferase type 11</fullName>
    </submittedName>
</protein>
<dbReference type="SUPFAM" id="SSF53335">
    <property type="entry name" value="S-adenosyl-L-methionine-dependent methyltransferases"/>
    <property type="match status" value="1"/>
</dbReference>
<dbReference type="InterPro" id="IPR013216">
    <property type="entry name" value="Methyltransf_11"/>
</dbReference>
<dbReference type="PANTHER" id="PTHR43861">
    <property type="entry name" value="TRANS-ACONITATE 2-METHYLTRANSFERASE-RELATED"/>
    <property type="match status" value="1"/>
</dbReference>
<evidence type="ECO:0000259" key="2">
    <source>
        <dbReference type="Pfam" id="PF08241"/>
    </source>
</evidence>
<dbReference type="GO" id="GO:0008757">
    <property type="term" value="F:S-adenosylmethionine-dependent methyltransferase activity"/>
    <property type="evidence" value="ECO:0007669"/>
    <property type="project" value="InterPro"/>
</dbReference>
<reference evidence="3" key="1">
    <citation type="submission" date="2009-01" db="EMBL/GenBank/DDBJ databases">
        <title>Complete sequence of Anaeromyxobacter dehalogenans 2CP-1.</title>
        <authorList>
            <consortium name="US DOE Joint Genome Institute"/>
            <person name="Lucas S."/>
            <person name="Copeland A."/>
            <person name="Lapidus A."/>
            <person name="Glavina del Rio T."/>
            <person name="Dalin E."/>
            <person name="Tice H."/>
            <person name="Bruce D."/>
            <person name="Goodwin L."/>
            <person name="Pitluck S."/>
            <person name="Saunders E."/>
            <person name="Brettin T."/>
            <person name="Detter J.C."/>
            <person name="Han C."/>
            <person name="Larimer F."/>
            <person name="Land M."/>
            <person name="Hauser L."/>
            <person name="Kyrpides N."/>
            <person name="Ovchinnikova G."/>
            <person name="Beliaev A.S."/>
            <person name="Richardson P."/>
        </authorList>
    </citation>
    <scope>NUCLEOTIDE SEQUENCE</scope>
    <source>
        <strain evidence="3">2CP-1</strain>
    </source>
</reference>
<keyword evidence="4" id="KW-1185">Reference proteome</keyword>
<gene>
    <name evidence="3" type="ordered locus">A2cp1_3639</name>
</gene>
<dbReference type="KEGG" id="acp:A2cp1_3639"/>
<evidence type="ECO:0000313" key="3">
    <source>
        <dbReference type="EMBL" id="ACL66969.1"/>
    </source>
</evidence>
<evidence type="ECO:0000256" key="1">
    <source>
        <dbReference type="ARBA" id="ARBA00022679"/>
    </source>
</evidence>
<dbReference type="Gene3D" id="3.40.50.150">
    <property type="entry name" value="Vaccinia Virus protein VP39"/>
    <property type="match status" value="1"/>
</dbReference>
<dbReference type="Pfam" id="PF08241">
    <property type="entry name" value="Methyltransf_11"/>
    <property type="match status" value="1"/>
</dbReference>
<keyword evidence="1" id="KW-0808">Transferase</keyword>
<sequence>MTFAVPAAAYDRFMGRYSRPLAPRFIDFAGVAEGPALDVGCGPGNLAAALAERLGSAQVAAVDPSEPFVEACRARVPGADVRRASGEALPFEDRAFAAALSQLVLSFVKEPDGMAAELGRVVRPGGVVAACTFEASGLALATAFWDAAIALDPAAPDDARIPFRRLPELQALFARAGFREIRAGTLEVEARYEDFDEDLWRSLGAGIGPMGAYLAAQPPGQQALLRDGCWERLGRPSGAFTLPARAIAVRARV</sequence>
<dbReference type="Proteomes" id="UP000007089">
    <property type="component" value="Chromosome"/>
</dbReference>
<dbReference type="InterPro" id="IPR029063">
    <property type="entry name" value="SAM-dependent_MTases_sf"/>
</dbReference>
<organism evidence="3 4">
    <name type="scientific">Anaeromyxobacter dehalogenans (strain ATCC BAA-258 / DSM 21875 / 2CP-1)</name>
    <dbReference type="NCBI Taxonomy" id="455488"/>
    <lineage>
        <taxon>Bacteria</taxon>
        <taxon>Pseudomonadati</taxon>
        <taxon>Myxococcota</taxon>
        <taxon>Myxococcia</taxon>
        <taxon>Myxococcales</taxon>
        <taxon>Cystobacterineae</taxon>
        <taxon>Anaeromyxobacteraceae</taxon>
        <taxon>Anaeromyxobacter</taxon>
    </lineage>
</organism>
<proteinExistence type="predicted"/>
<accession>B8J674</accession>
<dbReference type="CDD" id="cd02440">
    <property type="entry name" value="AdoMet_MTases"/>
    <property type="match status" value="1"/>
</dbReference>
<dbReference type="EMBL" id="CP001359">
    <property type="protein sequence ID" value="ACL66969.1"/>
    <property type="molecule type" value="Genomic_DNA"/>
</dbReference>
<evidence type="ECO:0000313" key="4">
    <source>
        <dbReference type="Proteomes" id="UP000007089"/>
    </source>
</evidence>
<dbReference type="GO" id="GO:0032259">
    <property type="term" value="P:methylation"/>
    <property type="evidence" value="ECO:0007669"/>
    <property type="project" value="UniProtKB-KW"/>
</dbReference>
<dbReference type="AlphaFoldDB" id="B8J674"/>
<feature type="domain" description="Methyltransferase type 11" evidence="2">
    <location>
        <begin position="37"/>
        <end position="129"/>
    </location>
</feature>
<dbReference type="HOGENOM" id="CLU_037990_2_4_7"/>
<dbReference type="RefSeq" id="WP_015934743.1">
    <property type="nucleotide sequence ID" value="NC_011891.1"/>
</dbReference>